<sequence>MEVEGVTELPAEANPLTEGLLIHALQAGLSGDNQQLITSKQQLEQWQTKPGYYLHLALVFANRRVQNDVRLQAIIQLKNGTERHWRKMTRSAISDDDKNQIRGGLLQATINEPNKQLASFAAVVLSKIARYDFPTKWPEVITQLIEAIRNFSGPQYQGALPYQLSRTFLVLLNVIKEVVQTRIGPGRVRLKSFTTELLVLMGSSYFAAFQPDTIRSLLATTDQWPILEATLEQSLFSIKIIRKLSVGLMDRPKDDDTFTEFWYKSLSLCQEALQIAVSNTNGMEAESPVALLLRKNLCQIAKIHVALAKNNPTDFALLQTDQYEVVRLHWHIMSLLGQKYASSAGYPPVTQVTGSVNDYDESKQNLIDKLGHQSLLLLRACVKMVSLPGRGLKYRSEEQKLQDEETMAKLKDTVFTNDAVRELVSHIISEIFLFQPEDMREWEDEPDEWEKREELSGEDYEFAPRPCAEKLLLDLAIHFKDVAIPQILQMLHTVTASGYSSLLQKEAVYNAIGITAPVLDQHLQFKELVQSNLIPEVQIQNPEYKVIRRRIALLVGQWSTIQEAEGVRPIYYQIFQFLLNKDDPINDQVVRVAAGRELGRAVDAWQYDANEFLPYADDLLTRLMALVEEVELPETKMNLLSTISIIVERLDEKISPHAKRIVEMLPQLWEQAGDVHLMKQTILGLLSRLFRSMKEQGASYHALVLPLIRDTVTPGSELSVILMEDSLELWHTVVQQTPTPSTPADLNPDLISLIQYLIPLLEHDSEYLEKTLEILEAYTTLAPSVILSNDVYPKILAAFLPKLGTMQSTQSGYITNAIEHILNAAFALGGTNAIGDLVQQMLHQKFFDAIIGGLKEAWEAHQTTGPRAIHTKIQGIIETDYLSLIARIAWASPQMLVSALENCETATILPDKMPNPDNLQGVAATMHWFLQEWLSHTEDVHDPGRRKLITMALTRILDLPQPYMLPNMQSLINVWTNVIVELTDGNEDTSVDYLVVKPPTEPNIVEEYPPNSADERRRRQLADLDPVFTVNLIELVRSCLTSFVERCGGNEGFQANVLDNVDKDVIQAFGKLGIM</sequence>
<dbReference type="OrthoDB" id="361693at2759"/>
<dbReference type="GO" id="GO:0005635">
    <property type="term" value="C:nuclear envelope"/>
    <property type="evidence" value="ECO:0007669"/>
    <property type="project" value="TreeGrafter"/>
</dbReference>
<protein>
    <submittedName>
        <fullName evidence="6">ARM repeat-containing protein</fullName>
    </submittedName>
</protein>
<evidence type="ECO:0000256" key="3">
    <source>
        <dbReference type="ARBA" id="ARBA00022448"/>
    </source>
</evidence>
<accession>A0A6A6UD16</accession>
<dbReference type="InterPro" id="IPR016024">
    <property type="entry name" value="ARM-type_fold"/>
</dbReference>
<evidence type="ECO:0000256" key="1">
    <source>
        <dbReference type="ARBA" id="ARBA00004123"/>
    </source>
</evidence>
<dbReference type="AlphaFoldDB" id="A0A6A6UD16"/>
<comment type="similarity">
    <text evidence="2">Belongs to the importin beta family.</text>
</comment>
<dbReference type="PANTHER" id="PTHR10997:SF7">
    <property type="entry name" value="IMPORTIN-11"/>
    <property type="match status" value="1"/>
</dbReference>
<keyword evidence="3" id="KW-0813">Transport</keyword>
<dbReference type="SUPFAM" id="SSF48371">
    <property type="entry name" value="ARM repeat"/>
    <property type="match status" value="1"/>
</dbReference>
<dbReference type="Proteomes" id="UP000799302">
    <property type="component" value="Unassembled WGS sequence"/>
</dbReference>
<dbReference type="InterPro" id="IPR058669">
    <property type="entry name" value="TPR_IPO7/11-like"/>
</dbReference>
<gene>
    <name evidence="6" type="ORF">BT63DRAFT_425002</name>
</gene>
<dbReference type="PROSITE" id="PS50166">
    <property type="entry name" value="IMPORTIN_B_NT"/>
    <property type="match status" value="1"/>
</dbReference>
<keyword evidence="7" id="KW-1185">Reference proteome</keyword>
<organism evidence="6 7">
    <name type="scientific">Microthyrium microscopicum</name>
    <dbReference type="NCBI Taxonomy" id="703497"/>
    <lineage>
        <taxon>Eukaryota</taxon>
        <taxon>Fungi</taxon>
        <taxon>Dikarya</taxon>
        <taxon>Ascomycota</taxon>
        <taxon>Pezizomycotina</taxon>
        <taxon>Dothideomycetes</taxon>
        <taxon>Dothideomycetes incertae sedis</taxon>
        <taxon>Microthyriales</taxon>
        <taxon>Microthyriaceae</taxon>
        <taxon>Microthyrium</taxon>
    </lineage>
</organism>
<evidence type="ECO:0000256" key="4">
    <source>
        <dbReference type="ARBA" id="ARBA00023242"/>
    </source>
</evidence>
<name>A0A6A6UD16_9PEZI</name>
<dbReference type="GO" id="GO:0031267">
    <property type="term" value="F:small GTPase binding"/>
    <property type="evidence" value="ECO:0007669"/>
    <property type="project" value="InterPro"/>
</dbReference>
<reference evidence="6" key="1">
    <citation type="journal article" date="2020" name="Stud. Mycol.">
        <title>101 Dothideomycetes genomes: a test case for predicting lifestyles and emergence of pathogens.</title>
        <authorList>
            <person name="Haridas S."/>
            <person name="Albert R."/>
            <person name="Binder M."/>
            <person name="Bloem J."/>
            <person name="Labutti K."/>
            <person name="Salamov A."/>
            <person name="Andreopoulos B."/>
            <person name="Baker S."/>
            <person name="Barry K."/>
            <person name="Bills G."/>
            <person name="Bluhm B."/>
            <person name="Cannon C."/>
            <person name="Castanera R."/>
            <person name="Culley D."/>
            <person name="Daum C."/>
            <person name="Ezra D."/>
            <person name="Gonzalez J."/>
            <person name="Henrissat B."/>
            <person name="Kuo A."/>
            <person name="Liang C."/>
            <person name="Lipzen A."/>
            <person name="Lutzoni F."/>
            <person name="Magnuson J."/>
            <person name="Mondo S."/>
            <person name="Nolan M."/>
            <person name="Ohm R."/>
            <person name="Pangilinan J."/>
            <person name="Park H.-J."/>
            <person name="Ramirez L."/>
            <person name="Alfaro M."/>
            <person name="Sun H."/>
            <person name="Tritt A."/>
            <person name="Yoshinaga Y."/>
            <person name="Zwiers L.-H."/>
            <person name="Turgeon B."/>
            <person name="Goodwin S."/>
            <person name="Spatafora J."/>
            <person name="Crous P."/>
            <person name="Grigoriev I."/>
        </authorList>
    </citation>
    <scope>NUCLEOTIDE SEQUENCE</scope>
    <source>
        <strain evidence="6">CBS 115976</strain>
    </source>
</reference>
<dbReference type="EMBL" id="MU004235">
    <property type="protein sequence ID" value="KAF2669263.1"/>
    <property type="molecule type" value="Genomic_DNA"/>
</dbReference>
<evidence type="ECO:0000313" key="6">
    <source>
        <dbReference type="EMBL" id="KAF2669263.1"/>
    </source>
</evidence>
<proteinExistence type="inferred from homology"/>
<evidence type="ECO:0000256" key="2">
    <source>
        <dbReference type="ARBA" id="ARBA00007991"/>
    </source>
</evidence>
<evidence type="ECO:0000313" key="7">
    <source>
        <dbReference type="Proteomes" id="UP000799302"/>
    </source>
</evidence>
<keyword evidence="4" id="KW-0539">Nucleus</keyword>
<feature type="domain" description="Importin N-terminal" evidence="5">
    <location>
        <begin position="39"/>
        <end position="111"/>
    </location>
</feature>
<dbReference type="GO" id="GO:0005829">
    <property type="term" value="C:cytosol"/>
    <property type="evidence" value="ECO:0007669"/>
    <property type="project" value="TreeGrafter"/>
</dbReference>
<dbReference type="Pfam" id="PF25758">
    <property type="entry name" value="TPR_IPO11"/>
    <property type="match status" value="1"/>
</dbReference>
<dbReference type="SMART" id="SM00913">
    <property type="entry name" value="IBN_N"/>
    <property type="match status" value="1"/>
</dbReference>
<dbReference type="Gene3D" id="1.25.10.10">
    <property type="entry name" value="Leucine-rich Repeat Variant"/>
    <property type="match status" value="1"/>
</dbReference>
<dbReference type="Pfam" id="PF03810">
    <property type="entry name" value="IBN_N"/>
    <property type="match status" value="1"/>
</dbReference>
<evidence type="ECO:0000259" key="5">
    <source>
        <dbReference type="PROSITE" id="PS50166"/>
    </source>
</evidence>
<dbReference type="GO" id="GO:0006606">
    <property type="term" value="P:protein import into nucleus"/>
    <property type="evidence" value="ECO:0007669"/>
    <property type="project" value="TreeGrafter"/>
</dbReference>
<dbReference type="InterPro" id="IPR011989">
    <property type="entry name" value="ARM-like"/>
</dbReference>
<dbReference type="InterPro" id="IPR001494">
    <property type="entry name" value="Importin-beta_N"/>
</dbReference>
<comment type="subcellular location">
    <subcellularLocation>
        <location evidence="1">Nucleus</location>
    </subcellularLocation>
</comment>
<dbReference type="PANTHER" id="PTHR10997">
    <property type="entry name" value="IMPORTIN-7, 8, 11"/>
    <property type="match status" value="1"/>
</dbReference>